<comment type="subunit">
    <text evidence="6">Homotetramer. Forms an RuvA(8)-RuvB(12)-Holliday junction (HJ) complex. HJ DNA is sandwiched between 2 RuvA tetramers; dsDNA enters through RuvA and exits via RuvB. An RuvB hexamer assembles on each DNA strand where it exits the tetramer. Each RuvB hexamer is contacted by two RuvA subunits (via domain III) on 2 adjacent RuvB subunits; this complex drives branch migration. In the full resolvosome a probable DNA-RuvA(4)-RuvB(12)-RuvC(2) complex forms which resolves the HJ.</text>
</comment>
<dbReference type="HAMAP" id="MF_00031">
    <property type="entry name" value="DNA_HJ_migration_RuvA"/>
    <property type="match status" value="1"/>
</dbReference>
<keyword evidence="3 6" id="KW-0238">DNA-binding</keyword>
<dbReference type="Proteomes" id="UP001595756">
    <property type="component" value="Unassembled WGS sequence"/>
</dbReference>
<dbReference type="Gene3D" id="1.10.150.20">
    <property type="entry name" value="5' to 3' exonuclease, C-terminal subdomain"/>
    <property type="match status" value="1"/>
</dbReference>
<keyword evidence="9" id="KW-1185">Reference proteome</keyword>
<name>A0ABV8RVW4_9BURK</name>
<proteinExistence type="inferred from homology"/>
<organism evidence="8 9">
    <name type="scientific">Castellaniella hirudinis</name>
    <dbReference type="NCBI Taxonomy" id="1144617"/>
    <lineage>
        <taxon>Bacteria</taxon>
        <taxon>Pseudomonadati</taxon>
        <taxon>Pseudomonadota</taxon>
        <taxon>Betaproteobacteria</taxon>
        <taxon>Burkholderiales</taxon>
        <taxon>Alcaligenaceae</taxon>
        <taxon>Castellaniella</taxon>
    </lineage>
</organism>
<dbReference type="Gene3D" id="2.40.50.140">
    <property type="entry name" value="Nucleic acid-binding proteins"/>
    <property type="match status" value="1"/>
</dbReference>
<feature type="region of interest" description="Domain III" evidence="6">
    <location>
        <begin position="146"/>
        <end position="195"/>
    </location>
</feature>
<dbReference type="SMART" id="SM00278">
    <property type="entry name" value="HhH1"/>
    <property type="match status" value="2"/>
</dbReference>
<dbReference type="Pfam" id="PF14520">
    <property type="entry name" value="HHH_5"/>
    <property type="match status" value="1"/>
</dbReference>
<dbReference type="InterPro" id="IPR003583">
    <property type="entry name" value="Hlx-hairpin-Hlx_DNA-bd_motif"/>
</dbReference>
<comment type="subcellular location">
    <subcellularLocation>
        <location evidence="6">Cytoplasm</location>
    </subcellularLocation>
</comment>
<dbReference type="SUPFAM" id="SSF46929">
    <property type="entry name" value="DNA helicase RuvA subunit, C-terminal domain"/>
    <property type="match status" value="1"/>
</dbReference>
<dbReference type="InterPro" id="IPR011114">
    <property type="entry name" value="RuvA_C"/>
</dbReference>
<comment type="similarity">
    <text evidence="6">Belongs to the RuvA family.</text>
</comment>
<sequence>MIGRITGTLIESSPPTVCVQAGGLGYEIDVPMSTLYKLPPVGQTVTLHTHLAIREDAHVLYGFASPAERAAFRALIKVSGIGARIALSVLSGLSVEDLADAVERQESGRLVKVPGIGKKTAERLLLELRDKLGAVAGLARPDGAPVSAAGGNDVLNALQALGYSAAEARRAMGVLPEGLSVSEGIRQALKTLSRA</sequence>
<dbReference type="GO" id="GO:0016787">
    <property type="term" value="F:hydrolase activity"/>
    <property type="evidence" value="ECO:0007669"/>
    <property type="project" value="UniProtKB-KW"/>
</dbReference>
<dbReference type="InterPro" id="IPR036267">
    <property type="entry name" value="RuvA_C_sf"/>
</dbReference>
<evidence type="ECO:0000256" key="6">
    <source>
        <dbReference type="HAMAP-Rule" id="MF_00031"/>
    </source>
</evidence>
<accession>A0ABV8RVW4</accession>
<dbReference type="Pfam" id="PF01330">
    <property type="entry name" value="RuvA_N"/>
    <property type="match status" value="1"/>
</dbReference>
<comment type="domain">
    <text evidence="6">Has three domains with a flexible linker between the domains II and III and assumes an 'L' shape. Domain III is highly mobile and contacts RuvB.</text>
</comment>
<keyword evidence="8" id="KW-0378">Hydrolase</keyword>
<dbReference type="SUPFAM" id="SSF47781">
    <property type="entry name" value="RuvA domain 2-like"/>
    <property type="match status" value="1"/>
</dbReference>
<feature type="domain" description="Helix-hairpin-helix DNA-binding motif class 1" evidence="7">
    <location>
        <begin position="73"/>
        <end position="92"/>
    </location>
</feature>
<evidence type="ECO:0000313" key="8">
    <source>
        <dbReference type="EMBL" id="MFC4296992.1"/>
    </source>
</evidence>
<evidence type="ECO:0000256" key="2">
    <source>
        <dbReference type="ARBA" id="ARBA00022763"/>
    </source>
</evidence>
<comment type="caution">
    <text evidence="8">The sequence shown here is derived from an EMBL/GenBank/DDBJ whole genome shotgun (WGS) entry which is preliminary data.</text>
</comment>
<evidence type="ECO:0000256" key="3">
    <source>
        <dbReference type="ARBA" id="ARBA00023125"/>
    </source>
</evidence>
<reference evidence="9" key="1">
    <citation type="journal article" date="2019" name="Int. J. Syst. Evol. Microbiol.">
        <title>The Global Catalogue of Microorganisms (GCM) 10K type strain sequencing project: providing services to taxonomists for standard genome sequencing and annotation.</title>
        <authorList>
            <consortium name="The Broad Institute Genomics Platform"/>
            <consortium name="The Broad Institute Genome Sequencing Center for Infectious Disease"/>
            <person name="Wu L."/>
            <person name="Ma J."/>
        </authorList>
    </citation>
    <scope>NUCLEOTIDE SEQUENCE [LARGE SCALE GENOMIC DNA]</scope>
    <source>
        <strain evidence="9">CGMCC 1.19029</strain>
    </source>
</reference>
<evidence type="ECO:0000256" key="1">
    <source>
        <dbReference type="ARBA" id="ARBA00022490"/>
    </source>
</evidence>
<protein>
    <recommendedName>
        <fullName evidence="6">Holliday junction branch migration complex subunit RuvA</fullName>
    </recommendedName>
</protein>
<keyword evidence="1 6" id="KW-0963">Cytoplasm</keyword>
<keyword evidence="4 6" id="KW-0233">DNA recombination</keyword>
<dbReference type="InterPro" id="IPR010994">
    <property type="entry name" value="RuvA_2-like"/>
</dbReference>
<evidence type="ECO:0000256" key="5">
    <source>
        <dbReference type="ARBA" id="ARBA00023204"/>
    </source>
</evidence>
<dbReference type="InterPro" id="IPR013849">
    <property type="entry name" value="DNA_helicase_Holl-junc_RuvA_I"/>
</dbReference>
<evidence type="ECO:0000313" key="9">
    <source>
        <dbReference type="Proteomes" id="UP001595756"/>
    </source>
</evidence>
<evidence type="ECO:0000259" key="7">
    <source>
        <dbReference type="SMART" id="SM00278"/>
    </source>
</evidence>
<dbReference type="SUPFAM" id="SSF50249">
    <property type="entry name" value="Nucleic acid-binding proteins"/>
    <property type="match status" value="1"/>
</dbReference>
<dbReference type="GO" id="GO:0003678">
    <property type="term" value="F:DNA helicase activity"/>
    <property type="evidence" value="ECO:0007669"/>
    <property type="project" value="UniProtKB-EC"/>
</dbReference>
<dbReference type="NCBIfam" id="TIGR00084">
    <property type="entry name" value="ruvA"/>
    <property type="match status" value="1"/>
</dbReference>
<dbReference type="Pfam" id="PF07499">
    <property type="entry name" value="RuvA_C"/>
    <property type="match status" value="1"/>
</dbReference>
<feature type="domain" description="Helix-hairpin-helix DNA-binding motif class 1" evidence="7">
    <location>
        <begin position="108"/>
        <end position="127"/>
    </location>
</feature>
<comment type="function">
    <text evidence="6">The RuvA-RuvB-RuvC complex processes Holliday junction (HJ) DNA during genetic recombination and DNA repair, while the RuvA-RuvB complex plays an important role in the rescue of blocked DNA replication forks via replication fork reversal (RFR). RuvA specifically binds to HJ cruciform DNA, conferring on it an open structure. The RuvB hexamer acts as an ATP-dependent pump, pulling dsDNA into and through the RuvAB complex. HJ branch migration allows RuvC to scan DNA until it finds its consensus sequence, where it cleaves and resolves the cruciform DNA.</text>
</comment>
<dbReference type="EMBL" id="JBHSDY010000002">
    <property type="protein sequence ID" value="MFC4296992.1"/>
    <property type="molecule type" value="Genomic_DNA"/>
</dbReference>
<keyword evidence="5 6" id="KW-0234">DNA repair</keyword>
<keyword evidence="2 6" id="KW-0227">DNA damage</keyword>
<feature type="region of interest" description="Domain I" evidence="6">
    <location>
        <begin position="1"/>
        <end position="64"/>
    </location>
</feature>
<dbReference type="CDD" id="cd14332">
    <property type="entry name" value="UBA_RuvA_C"/>
    <property type="match status" value="1"/>
</dbReference>
<gene>
    <name evidence="6 8" type="primary">ruvA</name>
    <name evidence="8" type="ORF">ACFO0J_02925</name>
</gene>
<dbReference type="InterPro" id="IPR000085">
    <property type="entry name" value="RuvA"/>
</dbReference>
<comment type="caution">
    <text evidence="6">Lacks conserved residue(s) required for the propagation of feature annotation.</text>
</comment>
<dbReference type="Gene3D" id="1.10.8.10">
    <property type="entry name" value="DNA helicase RuvA subunit, C-terminal domain"/>
    <property type="match status" value="1"/>
</dbReference>
<evidence type="ECO:0000256" key="4">
    <source>
        <dbReference type="ARBA" id="ARBA00023172"/>
    </source>
</evidence>
<dbReference type="InterPro" id="IPR012340">
    <property type="entry name" value="NA-bd_OB-fold"/>
</dbReference>
<dbReference type="RefSeq" id="WP_376811559.1">
    <property type="nucleotide sequence ID" value="NZ_JBHSDY010000002.1"/>
</dbReference>